<comment type="caution">
    <text evidence="7">The sequence shown here is derived from an EMBL/GenBank/DDBJ whole genome shotgun (WGS) entry which is preliminary data.</text>
</comment>
<keyword evidence="4" id="KW-0378">Hydrolase</keyword>
<evidence type="ECO:0000259" key="6">
    <source>
        <dbReference type="PROSITE" id="PS51767"/>
    </source>
</evidence>
<proteinExistence type="inferred from homology"/>
<dbReference type="FunFam" id="2.40.70.10:FF:000015">
    <property type="entry name" value="Aspartyl protease family protein"/>
    <property type="match status" value="1"/>
</dbReference>
<dbReference type="InterPro" id="IPR021109">
    <property type="entry name" value="Peptidase_aspartic_dom_sf"/>
</dbReference>
<feature type="active site" evidence="5">
    <location>
        <position position="217"/>
    </location>
</feature>
<keyword evidence="3" id="KW-0064">Aspartyl protease</keyword>
<evidence type="ECO:0000256" key="4">
    <source>
        <dbReference type="ARBA" id="ARBA00022801"/>
    </source>
</evidence>
<dbReference type="EMBL" id="PKPP01015400">
    <property type="protein sequence ID" value="PWA38667.1"/>
    <property type="molecule type" value="Genomic_DNA"/>
</dbReference>
<name>A0A2U1KPG3_ARTAN</name>
<evidence type="ECO:0000256" key="2">
    <source>
        <dbReference type="ARBA" id="ARBA00022670"/>
    </source>
</evidence>
<dbReference type="Pfam" id="PF14543">
    <property type="entry name" value="TAXi_N"/>
    <property type="match status" value="1"/>
</dbReference>
<dbReference type="PANTHER" id="PTHR13683">
    <property type="entry name" value="ASPARTYL PROTEASES"/>
    <property type="match status" value="1"/>
</dbReference>
<dbReference type="InterPro" id="IPR033121">
    <property type="entry name" value="PEPTIDASE_A1"/>
</dbReference>
<organism evidence="7 8">
    <name type="scientific">Artemisia annua</name>
    <name type="common">Sweet wormwood</name>
    <dbReference type="NCBI Taxonomy" id="35608"/>
    <lineage>
        <taxon>Eukaryota</taxon>
        <taxon>Viridiplantae</taxon>
        <taxon>Streptophyta</taxon>
        <taxon>Embryophyta</taxon>
        <taxon>Tracheophyta</taxon>
        <taxon>Spermatophyta</taxon>
        <taxon>Magnoliopsida</taxon>
        <taxon>eudicotyledons</taxon>
        <taxon>Gunneridae</taxon>
        <taxon>Pentapetalae</taxon>
        <taxon>asterids</taxon>
        <taxon>campanulids</taxon>
        <taxon>Asterales</taxon>
        <taxon>Asteraceae</taxon>
        <taxon>Asteroideae</taxon>
        <taxon>Anthemideae</taxon>
        <taxon>Artemisiinae</taxon>
        <taxon>Artemisia</taxon>
    </lineage>
</organism>
<dbReference type="GO" id="GO:0006508">
    <property type="term" value="P:proteolysis"/>
    <property type="evidence" value="ECO:0007669"/>
    <property type="project" value="UniProtKB-KW"/>
</dbReference>
<evidence type="ECO:0000313" key="7">
    <source>
        <dbReference type="EMBL" id="PWA38667.1"/>
    </source>
</evidence>
<evidence type="ECO:0000256" key="3">
    <source>
        <dbReference type="ARBA" id="ARBA00022750"/>
    </source>
</evidence>
<dbReference type="GO" id="GO:0004190">
    <property type="term" value="F:aspartic-type endopeptidase activity"/>
    <property type="evidence" value="ECO:0007669"/>
    <property type="project" value="UniProtKB-KW"/>
</dbReference>
<dbReference type="Gene3D" id="2.40.70.10">
    <property type="entry name" value="Acid Proteases"/>
    <property type="match status" value="3"/>
</dbReference>
<evidence type="ECO:0000256" key="1">
    <source>
        <dbReference type="ARBA" id="ARBA00007447"/>
    </source>
</evidence>
<dbReference type="InterPro" id="IPR001461">
    <property type="entry name" value="Aspartic_peptidase_A1"/>
</dbReference>
<dbReference type="AlphaFoldDB" id="A0A2U1KPG3"/>
<dbReference type="InterPro" id="IPR032861">
    <property type="entry name" value="TAXi_N"/>
</dbReference>
<accession>A0A2U1KPG3</accession>
<feature type="domain" description="Peptidase A1" evidence="6">
    <location>
        <begin position="1"/>
        <end position="315"/>
    </location>
</feature>
<keyword evidence="2" id="KW-0645">Protease</keyword>
<dbReference type="OrthoDB" id="2747330at2759"/>
<evidence type="ECO:0000256" key="5">
    <source>
        <dbReference type="PIRSR" id="PIRSR601461-1"/>
    </source>
</evidence>
<protein>
    <submittedName>
        <fullName evidence="7">Aspartic peptidase A1 family</fullName>
    </submittedName>
</protein>
<reference evidence="7 8" key="1">
    <citation type="journal article" date="2018" name="Mol. Plant">
        <title>The genome of Artemisia annua provides insight into the evolution of Asteraceae family and artemisinin biosynthesis.</title>
        <authorList>
            <person name="Shen Q."/>
            <person name="Zhang L."/>
            <person name="Liao Z."/>
            <person name="Wang S."/>
            <person name="Yan T."/>
            <person name="Shi P."/>
            <person name="Liu M."/>
            <person name="Fu X."/>
            <person name="Pan Q."/>
            <person name="Wang Y."/>
            <person name="Lv Z."/>
            <person name="Lu X."/>
            <person name="Zhang F."/>
            <person name="Jiang W."/>
            <person name="Ma Y."/>
            <person name="Chen M."/>
            <person name="Hao X."/>
            <person name="Li L."/>
            <person name="Tang Y."/>
            <person name="Lv G."/>
            <person name="Zhou Y."/>
            <person name="Sun X."/>
            <person name="Brodelius P.E."/>
            <person name="Rose J.K.C."/>
            <person name="Tang K."/>
        </authorList>
    </citation>
    <scope>NUCLEOTIDE SEQUENCE [LARGE SCALE GENOMIC DNA]</scope>
    <source>
        <strain evidence="8">cv. Huhao1</strain>
        <tissue evidence="7">Leaf</tissue>
    </source>
</reference>
<dbReference type="PANTHER" id="PTHR13683:SF227">
    <property type="entry name" value="EUKARYOTIC ASPARTYL PROTEASE FAMILY PROTEIN"/>
    <property type="match status" value="1"/>
</dbReference>
<dbReference type="SUPFAM" id="SSF50630">
    <property type="entry name" value="Acid proteases"/>
    <property type="match status" value="1"/>
</dbReference>
<dbReference type="PROSITE" id="PS51767">
    <property type="entry name" value="PEPTIDASE_A1"/>
    <property type="match status" value="1"/>
</dbReference>
<comment type="similarity">
    <text evidence="1">Belongs to the peptidase A1 family.</text>
</comment>
<dbReference type="Proteomes" id="UP000245207">
    <property type="component" value="Unassembled WGS sequence"/>
</dbReference>
<feature type="active site" evidence="5">
    <location>
        <position position="15"/>
    </location>
</feature>
<keyword evidence="8" id="KW-1185">Reference proteome</keyword>
<evidence type="ECO:0000313" key="8">
    <source>
        <dbReference type="Proteomes" id="UP000245207"/>
    </source>
</evidence>
<dbReference type="STRING" id="35608.A0A2U1KPG3"/>
<gene>
    <name evidence="7" type="ORF">CTI12_AA579180</name>
</gene>
<sequence length="333" mass="36673">MCLGDPSTPYHLDFDTGSHFTWIQCDAPCQKCLPAPHPPYKPVTWKLVGCTDPICEDIRYPKDHHVCESTNEPCTYYLRYADGGSSLGVAINDPLTLQYTNGTVIKPDISFGCGYHQKHPDPENRPYIDGILGLGSGKEGILSQLRELGVIKNVVGHCLSTQGGGYLFLGDEFVPSSAVWTPMITTNEFAKRYFLGVAELYVGGLATGIRDLSVLFDSGTTFSFFAPEAYGASVSMVTNDIKEKQLYSVHDDYLPNTWFEMYPEAYLIISKDGNVCLGILDSTAIEAPTVNLIGAISFLDKLIIYDNENQKIGWTIANCKDPPQSQCHSLVIN</sequence>